<evidence type="ECO:0000256" key="1">
    <source>
        <dbReference type="HAMAP-Rule" id="MF_00226"/>
    </source>
</evidence>
<reference evidence="3 4" key="1">
    <citation type="journal article" date="2014" name="Genome Announc.">
        <title>Genome Sequence of Gammaproteobacterial Pseudohaliea rubra Type Strain DSM 19751, Isolated from Coastal Seawater of the Mediterranean Sea.</title>
        <authorList>
            <person name="Spring S."/>
            <person name="Fiebig A."/>
            <person name="Riedel T."/>
            <person name="Goker M."/>
            <person name="Klenk H.P."/>
        </authorList>
    </citation>
    <scope>NUCLEOTIDE SEQUENCE [LARGE SCALE GENOMIC DNA]</scope>
    <source>
        <strain evidence="3 4">DSM 19751</strain>
    </source>
</reference>
<evidence type="ECO:0000313" key="4">
    <source>
        <dbReference type="Proteomes" id="UP000029640"/>
    </source>
</evidence>
<dbReference type="CDD" id="cd00885">
    <property type="entry name" value="cinA"/>
    <property type="match status" value="1"/>
</dbReference>
<dbReference type="InterPro" id="IPR001453">
    <property type="entry name" value="MoaB/Mog_dom"/>
</dbReference>
<dbReference type="PATRIC" id="fig|1265313.6.peg.1511"/>
<dbReference type="HOGENOM" id="CLU_030805_9_2_6"/>
<comment type="similarity">
    <text evidence="1">Belongs to the CinA family.</text>
</comment>
<organism evidence="3 4">
    <name type="scientific">Pseudohaliea rubra DSM 19751</name>
    <dbReference type="NCBI Taxonomy" id="1265313"/>
    <lineage>
        <taxon>Bacteria</taxon>
        <taxon>Pseudomonadati</taxon>
        <taxon>Pseudomonadota</taxon>
        <taxon>Gammaproteobacteria</taxon>
        <taxon>Cellvibrionales</taxon>
        <taxon>Halieaceae</taxon>
        <taxon>Pseudohaliea</taxon>
    </lineage>
</organism>
<dbReference type="STRING" id="1265313.HRUBRA_01528"/>
<dbReference type="Pfam" id="PF02464">
    <property type="entry name" value="CinA"/>
    <property type="match status" value="1"/>
</dbReference>
<dbReference type="Gene3D" id="3.90.950.20">
    <property type="entry name" value="CinA-like"/>
    <property type="match status" value="1"/>
</dbReference>
<dbReference type="SMART" id="SM00852">
    <property type="entry name" value="MoCF_biosynth"/>
    <property type="match status" value="1"/>
</dbReference>
<dbReference type="NCBIfam" id="TIGR00200">
    <property type="entry name" value="cinA_nterm"/>
    <property type="match status" value="1"/>
</dbReference>
<dbReference type="AlphaFoldDB" id="A0A095VQY2"/>
<name>A0A095VQY2_9GAMM</name>
<dbReference type="PANTHER" id="PTHR13939:SF0">
    <property type="entry name" value="NMN AMIDOHYDROLASE-LIKE PROTEIN YFAY"/>
    <property type="match status" value="1"/>
</dbReference>
<feature type="domain" description="MoaB/Mog" evidence="2">
    <location>
        <begin position="8"/>
        <end position="174"/>
    </location>
</feature>
<accession>A0A095VQY2</accession>
<dbReference type="RefSeq" id="WP_035517990.1">
    <property type="nucleotide sequence ID" value="NZ_KN234796.1"/>
</dbReference>
<dbReference type="InterPro" id="IPR008136">
    <property type="entry name" value="CinA_C"/>
</dbReference>
<dbReference type="Pfam" id="PF00994">
    <property type="entry name" value="MoCF_biosynth"/>
    <property type="match status" value="1"/>
</dbReference>
<dbReference type="Proteomes" id="UP000029640">
    <property type="component" value="Unassembled WGS sequence"/>
</dbReference>
<dbReference type="SUPFAM" id="SSF142433">
    <property type="entry name" value="CinA-like"/>
    <property type="match status" value="1"/>
</dbReference>
<protein>
    <recommendedName>
        <fullName evidence="1">CinA-like protein</fullName>
    </recommendedName>
</protein>
<sequence>MPQTPRVQLLLTGNELMSGDTVDSNSATIAHRLATLGLAVGRKVTLGDDPAALVAELAAMARDAEVVIVNGGLGPTVDDLTAAVVAEAAGLPLAEHPEALAHLERWCAGRGLPLDGANRKQALLPAGCTILPNARGSAVGFAVDLGSCRIYCTPGVPGELATMLEPVCDDLTERWPGLGAVDILRLQTFGLGESTAQQLIADDNAREHAAPWPPAVNLGFRAGAPQLEIKLAITDPAAAADRDACLARLEALFGDHIIGRGDASLAGELLALLRERGLTVATAESCTGGAIAAALTRVPGSSAAFEAGYVTYSNAIKTRTLGVREETLATHGAVSEAVVREMATGALERAGADLAVAVSGVAGPEGGTAAKPVGTVWLAWGDREQLDTVCLLWPVERTLFQTMVAALALDLLRRRLLALPPLPSYARQRRAA</sequence>
<dbReference type="InterPro" id="IPR008135">
    <property type="entry name" value="Competence-induced_CinA"/>
</dbReference>
<evidence type="ECO:0000313" key="3">
    <source>
        <dbReference type="EMBL" id="KGE03872.1"/>
    </source>
</evidence>
<dbReference type="PANTHER" id="PTHR13939">
    <property type="entry name" value="NICOTINAMIDE-NUCLEOTIDE AMIDOHYDROLASE PNCC"/>
    <property type="match status" value="1"/>
</dbReference>
<dbReference type="NCBIfam" id="TIGR00199">
    <property type="entry name" value="PncC_domain"/>
    <property type="match status" value="1"/>
</dbReference>
<dbReference type="PIRSF" id="PIRSF006728">
    <property type="entry name" value="CinA"/>
    <property type="match status" value="1"/>
</dbReference>
<dbReference type="Gene3D" id="3.40.980.10">
    <property type="entry name" value="MoaB/Mog-like domain"/>
    <property type="match status" value="1"/>
</dbReference>
<gene>
    <name evidence="3" type="ORF">HRUBRA_01528</name>
</gene>
<dbReference type="OrthoDB" id="9801454at2"/>
<dbReference type="InterPro" id="IPR036425">
    <property type="entry name" value="MoaB/Mog-like_dom_sf"/>
</dbReference>
<dbReference type="eggNOG" id="COG1546">
    <property type="taxonomic scope" value="Bacteria"/>
</dbReference>
<dbReference type="InterPro" id="IPR050101">
    <property type="entry name" value="CinA"/>
</dbReference>
<comment type="caution">
    <text evidence="3">The sequence shown here is derived from an EMBL/GenBank/DDBJ whole genome shotgun (WGS) entry which is preliminary data.</text>
</comment>
<keyword evidence="4" id="KW-1185">Reference proteome</keyword>
<proteinExistence type="inferred from homology"/>
<dbReference type="SUPFAM" id="SSF53218">
    <property type="entry name" value="Molybdenum cofactor biosynthesis proteins"/>
    <property type="match status" value="1"/>
</dbReference>
<evidence type="ECO:0000259" key="2">
    <source>
        <dbReference type="SMART" id="SM00852"/>
    </source>
</evidence>
<dbReference type="EMBL" id="AUVB01000044">
    <property type="protein sequence ID" value="KGE03872.1"/>
    <property type="molecule type" value="Genomic_DNA"/>
</dbReference>
<dbReference type="InterPro" id="IPR036653">
    <property type="entry name" value="CinA-like_C"/>
</dbReference>
<dbReference type="HAMAP" id="MF_00226_B">
    <property type="entry name" value="CinA_B"/>
    <property type="match status" value="1"/>
</dbReference>
<dbReference type="eggNOG" id="COG1058">
    <property type="taxonomic scope" value="Bacteria"/>
</dbReference>